<keyword evidence="3" id="KW-0269">Exonuclease</keyword>
<dbReference type="STRING" id="457427.SSOG_06742"/>
<gene>
    <name evidence="3" type="ORF">SSOG_06742</name>
</gene>
<feature type="region of interest" description="Disordered" evidence="1">
    <location>
        <begin position="16"/>
        <end position="35"/>
    </location>
</feature>
<proteinExistence type="predicted"/>
<dbReference type="InterPro" id="IPR036691">
    <property type="entry name" value="Endo/exonu/phosph_ase_sf"/>
</dbReference>
<reference evidence="3 4" key="1">
    <citation type="submission" date="2009-02" db="EMBL/GenBank/DDBJ databases">
        <title>Annotation of Streptomyces hygroscopicus strain ATCC 53653.</title>
        <authorList>
            <consortium name="The Broad Institute Genome Sequencing Platform"/>
            <consortium name="Broad Institute Microbial Sequencing Center"/>
            <person name="Fischbach M."/>
            <person name="Godfrey P."/>
            <person name="Ward D."/>
            <person name="Young S."/>
            <person name="Zeng Q."/>
            <person name="Koehrsen M."/>
            <person name="Alvarado L."/>
            <person name="Berlin A.M."/>
            <person name="Bochicchio J."/>
            <person name="Borenstein D."/>
            <person name="Chapman S.B."/>
            <person name="Chen Z."/>
            <person name="Engels R."/>
            <person name="Freedman E."/>
            <person name="Gellesch M."/>
            <person name="Goldberg J."/>
            <person name="Griggs A."/>
            <person name="Gujja S."/>
            <person name="Heilman E.R."/>
            <person name="Heiman D.I."/>
            <person name="Hepburn T.A."/>
            <person name="Howarth C."/>
            <person name="Jen D."/>
            <person name="Larson L."/>
            <person name="Lewis B."/>
            <person name="Mehta T."/>
            <person name="Park D."/>
            <person name="Pearson M."/>
            <person name="Richards J."/>
            <person name="Roberts A."/>
            <person name="Saif S."/>
            <person name="Shea T.D."/>
            <person name="Shenoy N."/>
            <person name="Sisk P."/>
            <person name="Stolte C."/>
            <person name="Sykes S.N."/>
            <person name="Thomson T."/>
            <person name="Walk T."/>
            <person name="White J."/>
            <person name="Yandava C."/>
            <person name="Straight P."/>
            <person name="Clardy J."/>
            <person name="Hung D."/>
            <person name="Kolter R."/>
            <person name="Mekalanos J."/>
            <person name="Walker S."/>
            <person name="Walsh C.T."/>
            <person name="Wieland-Brown L.C."/>
            <person name="Haas B."/>
            <person name="Nusbaum C."/>
            <person name="Birren B."/>
        </authorList>
    </citation>
    <scope>NUCLEOTIDE SEQUENCE [LARGE SCALE GENOMIC DNA]</scope>
    <source>
        <strain evidence="3 4">ATCC 53653</strain>
    </source>
</reference>
<dbReference type="AlphaFoldDB" id="D9WBY0"/>
<keyword evidence="3" id="KW-0255">Endonuclease</keyword>
<feature type="region of interest" description="Disordered" evidence="1">
    <location>
        <begin position="507"/>
        <end position="527"/>
    </location>
</feature>
<evidence type="ECO:0000256" key="1">
    <source>
        <dbReference type="SAM" id="MobiDB-lite"/>
    </source>
</evidence>
<sequence length="636" mass="67634">MTTVVRRQEIDARRGHPVPLFTPHRRPPPCPHGARRTSVAVTVTAVAAGLLVGPASASASASADSAARIHDIQGSTRISPLAGKQVTDVPGTVTAVRSFGSSRGFWIQDPRPDDDRATSEAIFVFTGSTTPSVAVGDAVLVSGTVSEYYPGGASAGLQSLTEITKASWTVRSQSGELPAAFRLNPSTVPDRYAPDGSLEGRTLRPRSYALDRYESLEGMRVSVADAPVVGATNTYKELWVTAEPRHKRTARGGALYDTYRDPNAGRLKVASLLPYAERPFPVADVGDRLAGTTAGPLDYDNFGGYTIAANALGTLDDRGLERERTRKQKSGELSVATYNVENLSPKTAQSKFDRLASGLVDNLASPDIVALEEVQDDNGATNDGVVSADATLKKLTDAIAAAGGPSYSWRQINPADDQDGGQPGGNIRVAFLYNPKRVSFTDIPGGDATTPVKVVQDGGKAALSASPGRIEPGSDVWKDSRKPLVGQFAFRGRPVFVVANHFNSKGGDQGLDARVQPPARSSETQRTGQATAVNTFVKSLLAADPKAAVVVAGDLNDYQFSPALSALTKGGVLTDLVTRFPRNERYGYVYNGNSQVLDHILTSRALRGPDYDIVHLNAEFADQSSDHDPQITRLRP</sequence>
<dbReference type="Pfam" id="PF03372">
    <property type="entry name" value="Exo_endo_phos"/>
    <property type="match status" value="1"/>
</dbReference>
<feature type="domain" description="Endonuclease/exonuclease/phosphatase" evidence="2">
    <location>
        <begin position="336"/>
        <end position="627"/>
    </location>
</feature>
<dbReference type="CDD" id="cd04486">
    <property type="entry name" value="YhcR_OBF_like"/>
    <property type="match status" value="1"/>
</dbReference>
<organism evidence="3 4">
    <name type="scientific">Streptomyces himastatinicus ATCC 53653</name>
    <dbReference type="NCBI Taxonomy" id="457427"/>
    <lineage>
        <taxon>Bacteria</taxon>
        <taxon>Bacillati</taxon>
        <taxon>Actinomycetota</taxon>
        <taxon>Actinomycetes</taxon>
        <taxon>Kitasatosporales</taxon>
        <taxon>Streptomycetaceae</taxon>
        <taxon>Streptomyces</taxon>
        <taxon>Streptomyces violaceusniger group</taxon>
    </lineage>
</organism>
<dbReference type="GO" id="GO:0004527">
    <property type="term" value="F:exonuclease activity"/>
    <property type="evidence" value="ECO:0007669"/>
    <property type="project" value="UniProtKB-KW"/>
</dbReference>
<evidence type="ECO:0000313" key="4">
    <source>
        <dbReference type="Proteomes" id="UP000003963"/>
    </source>
</evidence>
<dbReference type="InterPro" id="IPR005135">
    <property type="entry name" value="Endo/exonuclease/phosphatase"/>
</dbReference>
<protein>
    <submittedName>
        <fullName evidence="3">Endonuclease/exonuclease/phosphatase</fullName>
    </submittedName>
</protein>
<accession>D9WBY0</accession>
<evidence type="ECO:0000259" key="2">
    <source>
        <dbReference type="Pfam" id="PF03372"/>
    </source>
</evidence>
<evidence type="ECO:0000313" key="3">
    <source>
        <dbReference type="EMBL" id="EFL27028.1"/>
    </source>
</evidence>
<dbReference type="Gene3D" id="3.60.10.10">
    <property type="entry name" value="Endonuclease/exonuclease/phosphatase"/>
    <property type="match status" value="1"/>
</dbReference>
<dbReference type="PANTHER" id="PTHR42834:SF1">
    <property type="entry name" value="ENDONUCLEASE_EXONUCLEASE_PHOSPHATASE FAMILY PROTEIN (AFU_ORTHOLOGUE AFUA_3G09210)"/>
    <property type="match status" value="1"/>
</dbReference>
<name>D9WBY0_9ACTN</name>
<dbReference type="SUPFAM" id="SSF56219">
    <property type="entry name" value="DNase I-like"/>
    <property type="match status" value="1"/>
</dbReference>
<dbReference type="EMBL" id="GG657754">
    <property type="protein sequence ID" value="EFL27028.1"/>
    <property type="molecule type" value="Genomic_DNA"/>
</dbReference>
<dbReference type="GO" id="GO:0004519">
    <property type="term" value="F:endonuclease activity"/>
    <property type="evidence" value="ECO:0007669"/>
    <property type="project" value="UniProtKB-KW"/>
</dbReference>
<keyword evidence="3" id="KW-0540">Nuclease</keyword>
<dbReference type="HOGENOM" id="CLU_003608_1_1_11"/>
<keyword evidence="3" id="KW-0378">Hydrolase</keyword>
<dbReference type="Proteomes" id="UP000003963">
    <property type="component" value="Unassembled WGS sequence"/>
</dbReference>
<dbReference type="PANTHER" id="PTHR42834">
    <property type="entry name" value="ENDONUCLEASE/EXONUCLEASE/PHOSPHATASE FAMILY PROTEIN (AFU_ORTHOLOGUE AFUA_3G09210)"/>
    <property type="match status" value="1"/>
</dbReference>
<keyword evidence="4" id="KW-1185">Reference proteome</keyword>